<accession>A0A645GN03</accession>
<evidence type="ECO:0000313" key="1">
    <source>
        <dbReference type="EMBL" id="MPN28115.1"/>
    </source>
</evidence>
<gene>
    <name evidence="1" type="ORF">SDC9_175554</name>
</gene>
<proteinExistence type="predicted"/>
<comment type="caution">
    <text evidence="1">The sequence shown here is derived from an EMBL/GenBank/DDBJ whole genome shotgun (WGS) entry which is preliminary data.</text>
</comment>
<protein>
    <submittedName>
        <fullName evidence="1">Uncharacterized protein</fullName>
    </submittedName>
</protein>
<dbReference type="EMBL" id="VSSQ01078270">
    <property type="protein sequence ID" value="MPN28115.1"/>
    <property type="molecule type" value="Genomic_DNA"/>
</dbReference>
<reference evidence="1" key="1">
    <citation type="submission" date="2019-08" db="EMBL/GenBank/DDBJ databases">
        <authorList>
            <person name="Kucharzyk K."/>
            <person name="Murdoch R.W."/>
            <person name="Higgins S."/>
            <person name="Loffler F."/>
        </authorList>
    </citation>
    <scope>NUCLEOTIDE SEQUENCE</scope>
</reference>
<organism evidence="1">
    <name type="scientific">bioreactor metagenome</name>
    <dbReference type="NCBI Taxonomy" id="1076179"/>
    <lineage>
        <taxon>unclassified sequences</taxon>
        <taxon>metagenomes</taxon>
        <taxon>ecological metagenomes</taxon>
    </lineage>
</organism>
<sequence length="219" mass="24875">MSARNAGQNVLVRRSGHERAVLEHQQVGAGALGHHAVAMEHRLAAAALLGGFRGEHAGDEVQRFDVAILPANIRQYDNFLWNANVRERHLAREHEQVRRAALRKRVGTHRRCAGNLKIELLMVALHAVGHRLQNRGQLRARHGERNPQKSEACFQPVEVFFQRKETMVVHANRLVHPVPKVGAAIQRGDFQLLQRREFAVVIPDCVHVILLDRYAHYDK</sequence>
<name>A0A645GN03_9ZZZZ</name>
<dbReference type="AlphaFoldDB" id="A0A645GN03"/>